<dbReference type="KEGG" id="dosa:Os10g0495600"/>
<feature type="region of interest" description="Disordered" evidence="1">
    <location>
        <begin position="47"/>
        <end position="86"/>
    </location>
</feature>
<organism evidence="2 3">
    <name type="scientific">Oryza sativa subsp. japonica</name>
    <name type="common">Rice</name>
    <dbReference type="NCBI Taxonomy" id="39947"/>
    <lineage>
        <taxon>Eukaryota</taxon>
        <taxon>Viridiplantae</taxon>
        <taxon>Streptophyta</taxon>
        <taxon>Embryophyta</taxon>
        <taxon>Tracheophyta</taxon>
        <taxon>Spermatophyta</taxon>
        <taxon>Magnoliopsida</taxon>
        <taxon>Liliopsida</taxon>
        <taxon>Poales</taxon>
        <taxon>Poaceae</taxon>
        <taxon>BOP clade</taxon>
        <taxon>Oryzoideae</taxon>
        <taxon>Oryzeae</taxon>
        <taxon>Oryzinae</taxon>
        <taxon>Oryza</taxon>
        <taxon>Oryza sativa</taxon>
    </lineage>
</organism>
<evidence type="ECO:0000313" key="3">
    <source>
        <dbReference type="Proteomes" id="UP000000763"/>
    </source>
</evidence>
<dbReference type="EMBL" id="AP008216">
    <property type="protein sequence ID" value="BAH94951.1"/>
    <property type="molecule type" value="Genomic_DNA"/>
</dbReference>
<protein>
    <submittedName>
        <fullName evidence="2">Os10g0495600 protein</fullName>
    </submittedName>
</protein>
<evidence type="ECO:0000313" key="2">
    <source>
        <dbReference type="EMBL" id="BAH94951.1"/>
    </source>
</evidence>
<feature type="region of interest" description="Disordered" evidence="1">
    <location>
        <begin position="1"/>
        <end position="25"/>
    </location>
</feature>
<dbReference type="Proteomes" id="UP000000763">
    <property type="component" value="Chromosome 10"/>
</dbReference>
<name>C7J7W9_ORYSJ</name>
<sequence length="107" mass="11150">PPSPSPPRTGGHGGREELVGLQGGPVRGAAGAVPAAHRLVRLLHRRGARQDASVHPPRGDHRPQLPHHPQNILGERSSVPTKEGWSVGCTALPPAVQAGTDDVSWGI</sequence>
<feature type="non-terminal residue" evidence="2">
    <location>
        <position position="1"/>
    </location>
</feature>
<reference evidence="2 3" key="1">
    <citation type="journal article" date="2005" name="Nature">
        <title>The map-based sequence of the rice genome.</title>
        <authorList>
            <consortium name="International rice genome sequencing project (IRGSP)"/>
            <person name="Matsumoto T."/>
            <person name="Wu J."/>
            <person name="Kanamori H."/>
            <person name="Katayose Y."/>
            <person name="Fujisawa M."/>
            <person name="Namiki N."/>
            <person name="Mizuno H."/>
            <person name="Yamamoto K."/>
            <person name="Antonio B.A."/>
            <person name="Baba T."/>
            <person name="Sakata K."/>
            <person name="Nagamura Y."/>
            <person name="Aoki H."/>
            <person name="Arikawa K."/>
            <person name="Arita K."/>
            <person name="Bito T."/>
            <person name="Chiden Y."/>
            <person name="Fujitsuka N."/>
            <person name="Fukunaka R."/>
            <person name="Hamada M."/>
            <person name="Harada C."/>
            <person name="Hayashi A."/>
            <person name="Hijishita S."/>
            <person name="Honda M."/>
            <person name="Hosokawa S."/>
            <person name="Ichikawa Y."/>
            <person name="Idonuma A."/>
            <person name="Iijima M."/>
            <person name="Ikeda M."/>
            <person name="Ikeno M."/>
            <person name="Ito K."/>
            <person name="Ito S."/>
            <person name="Ito T."/>
            <person name="Ito Y."/>
            <person name="Ito Y."/>
            <person name="Iwabuchi A."/>
            <person name="Kamiya K."/>
            <person name="Karasawa W."/>
            <person name="Kurita K."/>
            <person name="Katagiri S."/>
            <person name="Kikuta A."/>
            <person name="Kobayashi H."/>
            <person name="Kobayashi N."/>
            <person name="Machita K."/>
            <person name="Maehara T."/>
            <person name="Masukawa M."/>
            <person name="Mizubayashi T."/>
            <person name="Mukai Y."/>
            <person name="Nagasaki H."/>
            <person name="Nagata Y."/>
            <person name="Naito S."/>
            <person name="Nakashima M."/>
            <person name="Nakama Y."/>
            <person name="Nakamichi Y."/>
            <person name="Nakamura M."/>
            <person name="Meguro A."/>
            <person name="Negishi M."/>
            <person name="Ohta I."/>
            <person name="Ohta T."/>
            <person name="Okamoto M."/>
            <person name="Ono N."/>
            <person name="Saji S."/>
            <person name="Sakaguchi M."/>
            <person name="Sakai K."/>
            <person name="Shibata M."/>
            <person name="Shimokawa T."/>
            <person name="Song J."/>
            <person name="Takazaki Y."/>
            <person name="Terasawa K."/>
            <person name="Tsugane M."/>
            <person name="Tsuji K."/>
            <person name="Ueda S."/>
            <person name="Waki K."/>
            <person name="Yamagata H."/>
            <person name="Yamamoto M."/>
            <person name="Yamamoto S."/>
            <person name="Yamane H."/>
            <person name="Yoshiki S."/>
            <person name="Yoshihara R."/>
            <person name="Yukawa K."/>
            <person name="Zhong H."/>
            <person name="Yano M."/>
            <person name="Yuan Q."/>
            <person name="Ouyang S."/>
            <person name="Liu J."/>
            <person name="Jones K.M."/>
            <person name="Gansberger K."/>
            <person name="Moffat K."/>
            <person name="Hill J."/>
            <person name="Bera J."/>
            <person name="Fadrosh D."/>
            <person name="Jin S."/>
            <person name="Johri S."/>
            <person name="Kim M."/>
            <person name="Overton L."/>
            <person name="Reardon M."/>
            <person name="Tsitrin T."/>
            <person name="Vuong H."/>
            <person name="Weaver B."/>
            <person name="Ciecko A."/>
            <person name="Tallon L."/>
            <person name="Jackson J."/>
            <person name="Pai G."/>
            <person name="Aken S.V."/>
            <person name="Utterback T."/>
            <person name="Reidmuller S."/>
            <person name="Feldblyum T."/>
            <person name="Hsiao J."/>
            <person name="Zismann V."/>
            <person name="Iobst S."/>
            <person name="de Vazeille A.R."/>
            <person name="Buell C.R."/>
            <person name="Ying K."/>
            <person name="Li Y."/>
            <person name="Lu T."/>
            <person name="Huang Y."/>
            <person name="Zhao Q."/>
            <person name="Feng Q."/>
            <person name="Zhang L."/>
            <person name="Zhu J."/>
            <person name="Weng Q."/>
            <person name="Mu J."/>
            <person name="Lu Y."/>
            <person name="Fan D."/>
            <person name="Liu Y."/>
            <person name="Guan J."/>
            <person name="Zhang Y."/>
            <person name="Yu S."/>
            <person name="Liu X."/>
            <person name="Zhang Y."/>
            <person name="Hong G."/>
            <person name="Han B."/>
            <person name="Choisne N."/>
            <person name="Demange N."/>
            <person name="Orjeda G."/>
            <person name="Samain S."/>
            <person name="Cattolico L."/>
            <person name="Pelletier E."/>
            <person name="Couloux A."/>
            <person name="Segurens B."/>
            <person name="Wincker P."/>
            <person name="D'Hont A."/>
            <person name="Scarpelli C."/>
            <person name="Weissenbach J."/>
            <person name="Salanoubat M."/>
            <person name="Quetier F."/>
            <person name="Yu Y."/>
            <person name="Kim H.R."/>
            <person name="Rambo T."/>
            <person name="Currie J."/>
            <person name="Collura K."/>
            <person name="Luo M."/>
            <person name="Yang T."/>
            <person name="Ammiraju J.S.S."/>
            <person name="Engler F."/>
            <person name="Soderlund C."/>
            <person name="Wing R.A."/>
            <person name="Palmer L.E."/>
            <person name="de la Bastide M."/>
            <person name="Spiegel L."/>
            <person name="Nascimento L."/>
            <person name="Zutavern T."/>
            <person name="O'Shaughnessy A."/>
            <person name="Dike S."/>
            <person name="Dedhia N."/>
            <person name="Preston R."/>
            <person name="Balija V."/>
            <person name="McCombie W.R."/>
            <person name="Chow T."/>
            <person name="Chen H."/>
            <person name="Chung M."/>
            <person name="Chen C."/>
            <person name="Shaw J."/>
            <person name="Wu H."/>
            <person name="Hsiao K."/>
            <person name="Chao Y."/>
            <person name="Chu M."/>
            <person name="Cheng C."/>
            <person name="Hour A."/>
            <person name="Lee P."/>
            <person name="Lin S."/>
            <person name="Lin Y."/>
            <person name="Liou J."/>
            <person name="Liu S."/>
            <person name="Hsing Y."/>
            <person name="Raghuvanshi S."/>
            <person name="Mohanty A."/>
            <person name="Bharti A.K."/>
            <person name="Gaur A."/>
            <person name="Gupta V."/>
            <person name="Kumar D."/>
            <person name="Ravi V."/>
            <person name="Vij S."/>
            <person name="Kapur A."/>
            <person name="Khurana P."/>
            <person name="Khurana P."/>
            <person name="Khurana J.P."/>
            <person name="Tyagi A.K."/>
            <person name="Gaikwad K."/>
            <person name="Singh A."/>
            <person name="Dalal V."/>
            <person name="Srivastava S."/>
            <person name="Dixit A."/>
            <person name="Pal A.K."/>
            <person name="Ghazi I.A."/>
            <person name="Yadav M."/>
            <person name="Pandit A."/>
            <person name="Bhargava A."/>
            <person name="Sureshbabu K."/>
            <person name="Batra K."/>
            <person name="Sharma T.R."/>
            <person name="Mohapatra T."/>
            <person name="Singh N.K."/>
            <person name="Messing J."/>
            <person name="Nelson A.B."/>
            <person name="Fuks G."/>
            <person name="Kavchok S."/>
            <person name="Keizer G."/>
            <person name="Linton E."/>
            <person name="Llaca V."/>
            <person name="Song R."/>
            <person name="Tanyolac B."/>
            <person name="Young S."/>
            <person name="Ho-Il K."/>
            <person name="Hahn J.H."/>
            <person name="Sangsakoo G."/>
            <person name="Vanavichit A."/>
            <person name="de Mattos Luiz.A.T."/>
            <person name="Zimmer P.D."/>
            <person name="Malone G."/>
            <person name="Dellagostin O."/>
            <person name="de Oliveira A.C."/>
            <person name="Bevan M."/>
            <person name="Bancroft I."/>
            <person name="Minx P."/>
            <person name="Cordum H."/>
            <person name="Wilson R."/>
            <person name="Cheng Z."/>
            <person name="Jin W."/>
            <person name="Jiang J."/>
            <person name="Leong S.A."/>
            <person name="Iwama H."/>
            <person name="Gojobori T."/>
            <person name="Itoh T."/>
            <person name="Niimura Y."/>
            <person name="Fujii Y."/>
            <person name="Habara T."/>
            <person name="Sakai H."/>
            <person name="Sato Y."/>
            <person name="Wilson G."/>
            <person name="Kumar K."/>
            <person name="McCouch S."/>
            <person name="Juretic N."/>
            <person name="Hoen D."/>
            <person name="Wright S."/>
            <person name="Bruskiewich R."/>
            <person name="Bureau T."/>
            <person name="Miyao A."/>
            <person name="Hirochika H."/>
            <person name="Nishikawa T."/>
            <person name="Kadowaki K."/>
            <person name="Sugiura M."/>
            <person name="Burr B."/>
            <person name="Sasaki T."/>
        </authorList>
    </citation>
    <scope>NUCLEOTIDE SEQUENCE [LARGE SCALE GENOMIC DNA]</scope>
    <source>
        <strain evidence="3">cv. Nipponbare</strain>
    </source>
</reference>
<accession>C7J7W9</accession>
<gene>
    <name evidence="2" type="ordered locus">Os10g0495600</name>
</gene>
<dbReference type="AlphaFoldDB" id="C7J7W9"/>
<proteinExistence type="predicted"/>
<reference evidence="3" key="2">
    <citation type="journal article" date="2008" name="Nucleic Acids Res.">
        <title>The rice annotation project database (RAP-DB): 2008 update.</title>
        <authorList>
            <consortium name="The rice annotation project (RAP)"/>
        </authorList>
    </citation>
    <scope>GENOME REANNOTATION</scope>
    <source>
        <strain evidence="3">cv. Nipponbare</strain>
    </source>
</reference>
<evidence type="ECO:0000256" key="1">
    <source>
        <dbReference type="SAM" id="MobiDB-lite"/>
    </source>
</evidence>